<comment type="caution">
    <text evidence="1">The sequence shown here is derived from an EMBL/GenBank/DDBJ whole genome shotgun (WGS) entry which is preliminary data.</text>
</comment>
<evidence type="ECO:0000313" key="2">
    <source>
        <dbReference type="Proteomes" id="UP000178419"/>
    </source>
</evidence>
<dbReference type="SUPFAM" id="SSF46894">
    <property type="entry name" value="C-terminal effector domain of the bipartite response regulators"/>
    <property type="match status" value="1"/>
</dbReference>
<dbReference type="EMBL" id="MGGE01000027">
    <property type="protein sequence ID" value="OGM21074.1"/>
    <property type="molecule type" value="Genomic_DNA"/>
</dbReference>
<evidence type="ECO:0008006" key="3">
    <source>
        <dbReference type="Google" id="ProtNLM"/>
    </source>
</evidence>
<dbReference type="SUPFAM" id="SSF52540">
    <property type="entry name" value="P-loop containing nucleoside triphosphate hydrolases"/>
    <property type="match status" value="1"/>
</dbReference>
<dbReference type="GO" id="GO:0003677">
    <property type="term" value="F:DNA binding"/>
    <property type="evidence" value="ECO:0007669"/>
    <property type="project" value="InterPro"/>
</dbReference>
<dbReference type="AlphaFoldDB" id="A0A1F7Y190"/>
<dbReference type="InterPro" id="IPR027417">
    <property type="entry name" value="P-loop_NTPase"/>
</dbReference>
<sequence>MNKSYFELLPRDYFDGLYEKVMKDLKKGDNVCVSAIYGTGNRTFLNLFFRFAEEDKIFDKIVYFDPQRNLDNLASFVKGVKTKNRFQKILVVIRLFEKISNKRDVLEKLNSLRQPEPERLTFLVLADHTVVTEPENYLAETATFFNSHIYIRPFNKKESIAMMEITNNFFGWKVNENLYDEIYELSGGIGRLLKYICKETSEGKLDFKRPEVFLEIPQINFQVEYLTRILFNYNNETLKKLGLLNEEEKIRSKLLYLYAKYYRPVLIKELFPTLSNLEQQVLGLLYELKGKCVSIDQIGDIFERLDREFSPWAIYKLISRLKPKVKNNFEILSIKGKGYYLRSVS</sequence>
<protein>
    <recommendedName>
        <fullName evidence="3">OmpR/PhoB-type domain-containing protein</fullName>
    </recommendedName>
</protein>
<reference evidence="1 2" key="1">
    <citation type="journal article" date="2016" name="Nat. Commun.">
        <title>Thousands of microbial genomes shed light on interconnected biogeochemical processes in an aquifer system.</title>
        <authorList>
            <person name="Anantharaman K."/>
            <person name="Brown C.T."/>
            <person name="Hug L.A."/>
            <person name="Sharon I."/>
            <person name="Castelle C.J."/>
            <person name="Probst A.J."/>
            <person name="Thomas B.C."/>
            <person name="Singh A."/>
            <person name="Wilkins M.J."/>
            <person name="Karaoz U."/>
            <person name="Brodie E.L."/>
            <person name="Williams K.H."/>
            <person name="Hubbard S.S."/>
            <person name="Banfield J.F."/>
        </authorList>
    </citation>
    <scope>NUCLEOTIDE SEQUENCE [LARGE SCALE GENOMIC DNA]</scope>
</reference>
<gene>
    <name evidence="1" type="ORF">A2714_01950</name>
</gene>
<dbReference type="Gene3D" id="1.10.10.10">
    <property type="entry name" value="Winged helix-like DNA-binding domain superfamily/Winged helix DNA-binding domain"/>
    <property type="match status" value="1"/>
</dbReference>
<evidence type="ECO:0000313" key="1">
    <source>
        <dbReference type="EMBL" id="OGM21074.1"/>
    </source>
</evidence>
<organism evidence="1 2">
    <name type="scientific">Candidatus Woesebacteria bacterium RIFCSPHIGHO2_01_FULL_38_9</name>
    <dbReference type="NCBI Taxonomy" id="1802492"/>
    <lineage>
        <taxon>Bacteria</taxon>
        <taxon>Candidatus Woeseibacteriota</taxon>
    </lineage>
</organism>
<dbReference type="InterPro" id="IPR036388">
    <property type="entry name" value="WH-like_DNA-bd_sf"/>
</dbReference>
<proteinExistence type="predicted"/>
<dbReference type="GO" id="GO:0006355">
    <property type="term" value="P:regulation of DNA-templated transcription"/>
    <property type="evidence" value="ECO:0007669"/>
    <property type="project" value="InterPro"/>
</dbReference>
<dbReference type="InterPro" id="IPR016032">
    <property type="entry name" value="Sig_transdc_resp-reg_C-effctor"/>
</dbReference>
<name>A0A1F7Y190_9BACT</name>
<dbReference type="Proteomes" id="UP000178419">
    <property type="component" value="Unassembled WGS sequence"/>
</dbReference>
<accession>A0A1F7Y190</accession>